<dbReference type="PROSITE" id="PS00122">
    <property type="entry name" value="CARBOXYLESTERASE_B_1"/>
    <property type="match status" value="1"/>
</dbReference>
<keyword evidence="6" id="KW-1185">Reference proteome</keyword>
<organism evidence="5 6">
    <name type="scientific">Sporothrix eucalyptigena</name>
    <dbReference type="NCBI Taxonomy" id="1812306"/>
    <lineage>
        <taxon>Eukaryota</taxon>
        <taxon>Fungi</taxon>
        <taxon>Dikarya</taxon>
        <taxon>Ascomycota</taxon>
        <taxon>Pezizomycotina</taxon>
        <taxon>Sordariomycetes</taxon>
        <taxon>Sordariomycetidae</taxon>
        <taxon>Ophiostomatales</taxon>
        <taxon>Ophiostomataceae</taxon>
        <taxon>Sporothrix</taxon>
    </lineage>
</organism>
<dbReference type="InterPro" id="IPR029058">
    <property type="entry name" value="AB_hydrolase_fold"/>
</dbReference>
<dbReference type="Gene3D" id="3.40.50.1820">
    <property type="entry name" value="alpha/beta hydrolase"/>
    <property type="match status" value="1"/>
</dbReference>
<name>A0ABP0B2X0_9PEZI</name>
<dbReference type="InterPro" id="IPR019826">
    <property type="entry name" value="Carboxylesterase_B_AS"/>
</dbReference>
<comment type="similarity">
    <text evidence="1 3">Belongs to the type-B carboxylesterase/lipase family.</text>
</comment>
<dbReference type="PANTHER" id="PTHR11559">
    <property type="entry name" value="CARBOXYLESTERASE"/>
    <property type="match status" value="1"/>
</dbReference>
<evidence type="ECO:0000259" key="4">
    <source>
        <dbReference type="Pfam" id="PF00135"/>
    </source>
</evidence>
<dbReference type="InterPro" id="IPR050309">
    <property type="entry name" value="Type-B_Carboxylest/Lipase"/>
</dbReference>
<dbReference type="EMBL" id="CAWUHD010000012">
    <property type="protein sequence ID" value="CAK7213863.1"/>
    <property type="molecule type" value="Genomic_DNA"/>
</dbReference>
<gene>
    <name evidence="5" type="ORF">SEUCBS140593_001989</name>
</gene>
<keyword evidence="2 3" id="KW-0378">Hydrolase</keyword>
<proteinExistence type="inferred from homology"/>
<evidence type="ECO:0000313" key="5">
    <source>
        <dbReference type="EMBL" id="CAK7213863.1"/>
    </source>
</evidence>
<comment type="caution">
    <text evidence="5">The sequence shown here is derived from an EMBL/GenBank/DDBJ whole genome shotgun (WGS) entry which is preliminary data.</text>
</comment>
<evidence type="ECO:0000256" key="1">
    <source>
        <dbReference type="ARBA" id="ARBA00005964"/>
    </source>
</evidence>
<dbReference type="SUPFAM" id="SSF53474">
    <property type="entry name" value="alpha/beta-Hydrolases"/>
    <property type="match status" value="1"/>
</dbReference>
<accession>A0ABP0B2X0</accession>
<protein>
    <recommendedName>
        <fullName evidence="3">Carboxylic ester hydrolase</fullName>
        <ecNumber evidence="3">3.1.1.-</ecNumber>
    </recommendedName>
</protein>
<feature type="domain" description="Carboxylesterase type B" evidence="4">
    <location>
        <begin position="25"/>
        <end position="498"/>
    </location>
</feature>
<sequence>MSFSTPNSPSVRLPTWEFPSTLQTVIGKISPTSDDLEEFRGIPYGTVTARWEQSQLCTRLPSDIFNATQNGRKCVQPPGPNDSRTYQSYLPFPDDAESEFDCLNLFVIRPSAAALQRYGIAPYAKLPVLVWIHGGALAFGAATDPMWDPSRLVLRALQNGTPIIAVNVTYRLNIFGFGASSDILAAQNPTTTGGLNFGIRDQKVALGWIARNIGAFGGDPERITLGGQSAGSVSTHMHLREATCSSGSPFRKAPLFRRALLHSGALGTLGPSSLANREPGWKRMYESLFGVGSFEASSAKERVARLREVPASLLLKASELVHNDVFPVVSDGVTASELPSSLDAASGLAVDMGPVDLRNIPARTPAKGIDVLIGATDLEACIFLPRLYTLDQVLAKFKSVCSDKTLRSEFLQAYGLTESATSKELQHGLMMFMSDAMFEVPAHITGKALRSQQQPLLGGQPGPIGQVQTFHVKTGNPFPGPFEGVAHHCVELVYLFGAFHNAFVEADQGNARPYIDTNEKALVVQEVPKVQKVEGTITPPEIHDESFTAANTVETKKVADAITYKRTNIELSHAMQDFWLDFIVNDDWKATGGPDSVMVYGKDRGMEMESMAGNPEWVQRRQRWDLLAKDPEVMLRLCETIRRG</sequence>
<dbReference type="EC" id="3.1.1.-" evidence="3"/>
<dbReference type="InterPro" id="IPR002018">
    <property type="entry name" value="CarbesteraseB"/>
</dbReference>
<dbReference type="Proteomes" id="UP001642482">
    <property type="component" value="Unassembled WGS sequence"/>
</dbReference>
<evidence type="ECO:0000313" key="6">
    <source>
        <dbReference type="Proteomes" id="UP001642482"/>
    </source>
</evidence>
<reference evidence="5 6" key="1">
    <citation type="submission" date="2024-01" db="EMBL/GenBank/DDBJ databases">
        <authorList>
            <person name="Allen C."/>
            <person name="Tagirdzhanova G."/>
        </authorList>
    </citation>
    <scope>NUCLEOTIDE SEQUENCE [LARGE SCALE GENOMIC DNA]</scope>
</reference>
<evidence type="ECO:0000256" key="3">
    <source>
        <dbReference type="RuleBase" id="RU361235"/>
    </source>
</evidence>
<dbReference type="Pfam" id="PF00135">
    <property type="entry name" value="COesterase"/>
    <property type="match status" value="1"/>
</dbReference>
<evidence type="ECO:0000256" key="2">
    <source>
        <dbReference type="ARBA" id="ARBA00022801"/>
    </source>
</evidence>